<dbReference type="PROSITE" id="PS50943">
    <property type="entry name" value="HTH_CROC1"/>
    <property type="match status" value="1"/>
</dbReference>
<dbReference type="InterPro" id="IPR050807">
    <property type="entry name" value="TransReg_Diox_bact_type"/>
</dbReference>
<dbReference type="Gene3D" id="1.10.260.40">
    <property type="entry name" value="lambda repressor-like DNA-binding domains"/>
    <property type="match status" value="1"/>
</dbReference>
<feature type="domain" description="HTH cro/C1-type" evidence="2">
    <location>
        <begin position="13"/>
        <end position="67"/>
    </location>
</feature>
<dbReference type="CDD" id="cd02209">
    <property type="entry name" value="cupin_XRE_C"/>
    <property type="match status" value="1"/>
</dbReference>
<dbReference type="InterPro" id="IPR010982">
    <property type="entry name" value="Lambda_DNA-bd_dom_sf"/>
</dbReference>
<name>A0A956LYY3_UNCEI</name>
<dbReference type="AlphaFoldDB" id="A0A956LYY3"/>
<keyword evidence="1" id="KW-0238">DNA-binding</keyword>
<dbReference type="Pfam" id="PF07883">
    <property type="entry name" value="Cupin_2"/>
    <property type="match status" value="1"/>
</dbReference>
<dbReference type="Pfam" id="PF01381">
    <property type="entry name" value="HTH_3"/>
    <property type="match status" value="1"/>
</dbReference>
<reference evidence="3" key="1">
    <citation type="submission" date="2020-04" db="EMBL/GenBank/DDBJ databases">
        <authorList>
            <person name="Zhang T."/>
        </authorList>
    </citation>
    <scope>NUCLEOTIDE SEQUENCE</scope>
    <source>
        <strain evidence="3">HKST-UBA01</strain>
    </source>
</reference>
<dbReference type="GO" id="GO:0005829">
    <property type="term" value="C:cytosol"/>
    <property type="evidence" value="ECO:0007669"/>
    <property type="project" value="TreeGrafter"/>
</dbReference>
<dbReference type="InterPro" id="IPR011051">
    <property type="entry name" value="RmlC_Cupin_sf"/>
</dbReference>
<dbReference type="Proteomes" id="UP000697710">
    <property type="component" value="Unassembled WGS sequence"/>
</dbReference>
<evidence type="ECO:0000259" key="2">
    <source>
        <dbReference type="PROSITE" id="PS50943"/>
    </source>
</evidence>
<dbReference type="SMART" id="SM00530">
    <property type="entry name" value="HTH_XRE"/>
    <property type="match status" value="1"/>
</dbReference>
<evidence type="ECO:0000256" key="1">
    <source>
        <dbReference type="ARBA" id="ARBA00023125"/>
    </source>
</evidence>
<evidence type="ECO:0000313" key="3">
    <source>
        <dbReference type="EMBL" id="MCA9728164.1"/>
    </source>
</evidence>
<accession>A0A956LYY3</accession>
<dbReference type="PANTHER" id="PTHR46797">
    <property type="entry name" value="HTH-TYPE TRANSCRIPTIONAL REGULATOR"/>
    <property type="match status" value="1"/>
</dbReference>
<dbReference type="SUPFAM" id="SSF47413">
    <property type="entry name" value="lambda repressor-like DNA-binding domains"/>
    <property type="match status" value="1"/>
</dbReference>
<proteinExistence type="predicted"/>
<dbReference type="InterPro" id="IPR014710">
    <property type="entry name" value="RmlC-like_jellyroll"/>
</dbReference>
<comment type="caution">
    <text evidence="3">The sequence shown here is derived from an EMBL/GenBank/DDBJ whole genome shotgun (WGS) entry which is preliminary data.</text>
</comment>
<gene>
    <name evidence="3" type="ORF">KC729_10805</name>
</gene>
<evidence type="ECO:0000313" key="4">
    <source>
        <dbReference type="Proteomes" id="UP000697710"/>
    </source>
</evidence>
<dbReference type="InterPro" id="IPR013096">
    <property type="entry name" value="Cupin_2"/>
</dbReference>
<dbReference type="Gene3D" id="2.60.120.10">
    <property type="entry name" value="Jelly Rolls"/>
    <property type="match status" value="1"/>
</dbReference>
<dbReference type="InterPro" id="IPR001387">
    <property type="entry name" value="Cro/C1-type_HTH"/>
</dbReference>
<dbReference type="GO" id="GO:0003677">
    <property type="term" value="F:DNA binding"/>
    <property type="evidence" value="ECO:0007669"/>
    <property type="project" value="UniProtKB-KW"/>
</dbReference>
<dbReference type="EMBL" id="JAGQHR010000314">
    <property type="protein sequence ID" value="MCA9728164.1"/>
    <property type="molecule type" value="Genomic_DNA"/>
</dbReference>
<dbReference type="GO" id="GO:0003700">
    <property type="term" value="F:DNA-binding transcription factor activity"/>
    <property type="evidence" value="ECO:0007669"/>
    <property type="project" value="TreeGrafter"/>
</dbReference>
<dbReference type="SUPFAM" id="SSF51182">
    <property type="entry name" value="RmlC-like cupins"/>
    <property type="match status" value="1"/>
</dbReference>
<organism evidence="3 4">
    <name type="scientific">Eiseniibacteriota bacterium</name>
    <dbReference type="NCBI Taxonomy" id="2212470"/>
    <lineage>
        <taxon>Bacteria</taxon>
        <taxon>Candidatus Eiseniibacteriota</taxon>
    </lineage>
</organism>
<reference evidence="3" key="2">
    <citation type="journal article" date="2021" name="Microbiome">
        <title>Successional dynamics and alternative stable states in a saline activated sludge microbial community over 9 years.</title>
        <authorList>
            <person name="Wang Y."/>
            <person name="Ye J."/>
            <person name="Ju F."/>
            <person name="Liu L."/>
            <person name="Boyd J.A."/>
            <person name="Deng Y."/>
            <person name="Parks D.H."/>
            <person name="Jiang X."/>
            <person name="Yin X."/>
            <person name="Woodcroft B.J."/>
            <person name="Tyson G.W."/>
            <person name="Hugenholtz P."/>
            <person name="Polz M.F."/>
            <person name="Zhang T."/>
        </authorList>
    </citation>
    <scope>NUCLEOTIDE SEQUENCE</scope>
    <source>
        <strain evidence="3">HKST-UBA01</strain>
    </source>
</reference>
<dbReference type="CDD" id="cd00093">
    <property type="entry name" value="HTH_XRE"/>
    <property type="match status" value="1"/>
</dbReference>
<sequence>MAKAIGKLLGRRIRRIRQEKSLTLKQIEAKVGGSAPHISEIERGKTSPTIGALEKISSALEIPPSHLIDIPPLQELKVQKRGQARSLVMNDGAVKIDPLTNRDANSEMSVFYATIAGNGVMDTVPGHRGEEFCYVLDGFLEVTVDDRPHVLRAGDTIHFKATQSHQIRNLSSEPVRTLWSVRPKLFI</sequence>
<dbReference type="PANTHER" id="PTHR46797:SF1">
    <property type="entry name" value="METHYLPHOSPHONATE SYNTHASE"/>
    <property type="match status" value="1"/>
</dbReference>
<protein>
    <submittedName>
        <fullName evidence="3">Cupin domain-containing protein</fullName>
    </submittedName>
</protein>